<sequence>MTLPLRVYAAGSLRNALTPLLAAFSESHPLEVMTTFGPAGLLREKIEQGDEVDLFASANCAHPLRLKMLGLAHDTMVFTRNHLCIAMRNVPQLTSQHWLSALCDARFVLSTSTPGNDPGGDYAFQLFDRIEHYHPGTGRLLRDKAKPLVGGSMTHNVPPGMTAGSYLIRSGQSDMHIGYSSYLPLLLNQPDLHVVVVPPPYNITAEYRLALLNPVRSEARLLADTILSPQGQDLLVNNGFTALA</sequence>
<name>A0ABX9AI81_9ENTR</name>
<dbReference type="Pfam" id="PF13531">
    <property type="entry name" value="SBP_bac_11"/>
    <property type="match status" value="1"/>
</dbReference>
<protein>
    <submittedName>
        <fullName evidence="1">Molybdate ABC transporter substrate-binding protein</fullName>
    </submittedName>
</protein>
<evidence type="ECO:0000313" key="2">
    <source>
        <dbReference type="Proteomes" id="UP000825886"/>
    </source>
</evidence>
<accession>A0ABX9AI81</accession>
<dbReference type="InterPro" id="IPR050682">
    <property type="entry name" value="ModA/WtpA"/>
</dbReference>
<dbReference type="RefSeq" id="WP_222157647.1">
    <property type="nucleotide sequence ID" value="NZ_CP081864.1"/>
</dbReference>
<organism evidence="1 2">
    <name type="scientific">Symbiopectobacterium purcellii</name>
    <dbReference type="NCBI Taxonomy" id="2871826"/>
    <lineage>
        <taxon>Bacteria</taxon>
        <taxon>Pseudomonadati</taxon>
        <taxon>Pseudomonadota</taxon>
        <taxon>Gammaproteobacteria</taxon>
        <taxon>Enterobacterales</taxon>
        <taxon>Enterobacteriaceae</taxon>
    </lineage>
</organism>
<dbReference type="Gene3D" id="3.40.190.10">
    <property type="entry name" value="Periplasmic binding protein-like II"/>
    <property type="match status" value="2"/>
</dbReference>
<dbReference type="PANTHER" id="PTHR30632:SF0">
    <property type="entry name" value="SULFATE-BINDING PROTEIN"/>
    <property type="match status" value="1"/>
</dbReference>
<proteinExistence type="predicted"/>
<gene>
    <name evidence="1" type="ORF">K6K13_14610</name>
</gene>
<dbReference type="SUPFAM" id="SSF53850">
    <property type="entry name" value="Periplasmic binding protein-like II"/>
    <property type="match status" value="1"/>
</dbReference>
<dbReference type="PANTHER" id="PTHR30632">
    <property type="entry name" value="MOLYBDATE-BINDING PERIPLASMIC PROTEIN"/>
    <property type="match status" value="1"/>
</dbReference>
<dbReference type="NCBIfam" id="NF002916">
    <property type="entry name" value="PRK03537.1-2"/>
    <property type="match status" value="1"/>
</dbReference>
<reference evidence="1 2" key="1">
    <citation type="submission" date="2021-08" db="EMBL/GenBank/DDBJ databases">
        <title>Culture and genomic analysis of Symbiopectobacterium purcellii sp. nov. gen. nov., isolated from the leafhopper Empoasca decipiens.</title>
        <authorList>
            <person name="Nadal-Jimenez P."/>
            <person name="Siozios S."/>
            <person name="Halliday N."/>
            <person name="Camara M."/>
            <person name="Hurst G.D.D."/>
        </authorList>
    </citation>
    <scope>NUCLEOTIDE SEQUENCE [LARGE SCALE GENOMIC DNA]</scope>
    <source>
        <strain evidence="1 2">SyEd1</strain>
    </source>
</reference>
<keyword evidence="2" id="KW-1185">Reference proteome</keyword>
<dbReference type="Proteomes" id="UP000825886">
    <property type="component" value="Chromosome"/>
</dbReference>
<dbReference type="EMBL" id="CP081864">
    <property type="protein sequence ID" value="QZN94526.1"/>
    <property type="molecule type" value="Genomic_DNA"/>
</dbReference>
<evidence type="ECO:0000313" key="1">
    <source>
        <dbReference type="EMBL" id="QZN94526.1"/>
    </source>
</evidence>